<dbReference type="Pfam" id="PF07495">
    <property type="entry name" value="Y_Y_Y"/>
    <property type="match status" value="1"/>
</dbReference>
<keyword evidence="11" id="KW-0805">Transcription regulation</keyword>
<dbReference type="PROSITE" id="PS50110">
    <property type="entry name" value="RESPONSE_REGULATORY"/>
    <property type="match status" value="1"/>
</dbReference>
<dbReference type="Gene3D" id="2.60.40.10">
    <property type="entry name" value="Immunoglobulins"/>
    <property type="match status" value="1"/>
</dbReference>
<dbReference type="SUPFAM" id="SSF55874">
    <property type="entry name" value="ATPase domain of HSP90 chaperone/DNA topoisomerase II/histidine kinase"/>
    <property type="match status" value="1"/>
</dbReference>
<sequence length="1349" mass="151311">MKPTTHLYFRTLLILSCLAFGVASARAERVIVPVEGGPVGNSITALLQDDDGFMWVGTISGLMRYDMYSYRYFGDSDGLPVSRTMIRCLTRDDKGRVWIGTENGAVVYDPVQERFRRIGGRIAAVPVKTITRTSRGTMLLTVGEGVAVVDPSSLEYRFIVGENLNNILAITTDAGGDIWGWSHGQLSRFDFSDDPMSPRIDSWPFAYQVRAMAVDSRGRLWFNDRRRLMTVPLPAGGAQIPPPTVVRGGVDVRSIRIDGDDVVVTSSYDGIHLFRIAEDGKPVPDGVMWVDPESPSEVSNSVLCMERDRDGNYWFGTVDGIYVGCERPREVFHNMSAADAGGLIHNVVSDVCPGPDGAVWAATSGGLDRIRRVTPGRYAVDHFMPRLPSESAEPGDRRLQSLAFDSRGTMWLGTKRMLLFFDPQSRRFFERGEVTGLLARCGALFSKELRCDSRGNVWMGFIYGGLFVYDAAAERCRTVRFAGTDLYDASPQAVLEDGGGNIWIGTKSRGLLRFRPDEAVREGDTLRVERYDTYFLQDRALAGFVSINALYAAVDGTVYAGTSHGLYRYDAVLDRFEACPLNAFGEEVWVLDIIADTDGALWISTMQGVYRYTPGAGQAPFYELSGGAFARLDYNLGSCFDADGTLFLGGINGITYFDPRQVGRPDEAAKVYVSGVSVLNRDIVPDGVHLEASINRSHRLTLNYDDYQLSLDFTTLTFAPENRERFYYRIDGMTPDWIPLGETNRLSFSNLARGEYMLRVKAADASGLLGEGSTDILITVLPPWWLTWWAYCIYGALALLLAAAVVWVILIRYRAAQQVRMVQYKQQLFINLTHGLKTPLTMMQVPLQLMSDDREPLSDEARRGLLVMISANVKKLANTVRQLMEFRKIDQNRVSMNLAEVDIVEYVRRICDYFRALFESKGLQLVCDLPGETIVMTFDPEKIELALYNLLQNAYTFTHPGGEVSVSLRRSGRTVCIAVHDTGIGIRSEYLDKIFLRFWQVHESDTMPPLGAGIGLAVAREFVEMHNGRIEVESRYGAGSTFTICLPLEARYKAEQYYIHKSDQADEEQILPVYTKQYAESDVYVENDPGIDESKSSTVYVVAGGGDITGLVRMVLSDYNVLHYNNVEDTLRAVRERRPQLILIDIVVYDREEGLALCRRLKGSKQTDDIPVVLLTADDTPEDARIFCEAGVDAWMEKPFDVELFRARVRQLVSRHVDLQQKLKIGQILGKHEDIVVESADEKFMSRVTEIVEQNIPNEEFSLEVFAREMRVSRSVLNMRIQGIVGKSPMELLRNARMQRAAQLLATNAYDVAQVGYMVGFSDPRYFSTSFKKQFGVSPRAYMQNHHNA</sequence>
<dbReference type="EC" id="2.7.13.3" evidence="3"/>
<dbReference type="SUPFAM" id="SSF52172">
    <property type="entry name" value="CheY-like"/>
    <property type="match status" value="1"/>
</dbReference>
<evidence type="ECO:0000256" key="17">
    <source>
        <dbReference type="SAM" id="SignalP"/>
    </source>
</evidence>
<feature type="domain" description="Histidine kinase" evidence="19">
    <location>
        <begin position="831"/>
        <end position="1050"/>
    </location>
</feature>
<feature type="domain" description="Response regulatory" evidence="20">
    <location>
        <begin position="1097"/>
        <end position="1213"/>
    </location>
</feature>
<dbReference type="SMART" id="SM00387">
    <property type="entry name" value="HATPase_c"/>
    <property type="match status" value="1"/>
</dbReference>
<dbReference type="PROSITE" id="PS01124">
    <property type="entry name" value="HTH_ARAC_FAMILY_2"/>
    <property type="match status" value="1"/>
</dbReference>
<keyword evidence="16" id="KW-1133">Transmembrane helix</keyword>
<evidence type="ECO:0000256" key="4">
    <source>
        <dbReference type="ARBA" id="ARBA00022475"/>
    </source>
</evidence>
<evidence type="ECO:0000259" key="20">
    <source>
        <dbReference type="PROSITE" id="PS50110"/>
    </source>
</evidence>
<comment type="subcellular location">
    <subcellularLocation>
        <location evidence="2">Cell membrane</location>
    </subcellularLocation>
</comment>
<dbReference type="InterPro" id="IPR001789">
    <property type="entry name" value="Sig_transdc_resp-reg_receiver"/>
</dbReference>
<dbReference type="CDD" id="cd00082">
    <property type="entry name" value="HisKA"/>
    <property type="match status" value="1"/>
</dbReference>
<evidence type="ECO:0000256" key="7">
    <source>
        <dbReference type="ARBA" id="ARBA00022741"/>
    </source>
</evidence>
<dbReference type="Pfam" id="PF00512">
    <property type="entry name" value="HisKA"/>
    <property type="match status" value="1"/>
</dbReference>
<keyword evidence="4" id="KW-1003">Cell membrane</keyword>
<dbReference type="EMBL" id="FNRI01000006">
    <property type="protein sequence ID" value="SEA79804.1"/>
    <property type="molecule type" value="Genomic_DNA"/>
</dbReference>
<organism evidence="21 22">
    <name type="scientific">Alistipes timonensis JC136</name>
    <dbReference type="NCBI Taxonomy" id="1033731"/>
    <lineage>
        <taxon>Bacteria</taxon>
        <taxon>Pseudomonadati</taxon>
        <taxon>Bacteroidota</taxon>
        <taxon>Bacteroidia</taxon>
        <taxon>Bacteroidales</taxon>
        <taxon>Rikenellaceae</taxon>
        <taxon>Alistipes</taxon>
    </lineage>
</organism>
<evidence type="ECO:0000256" key="1">
    <source>
        <dbReference type="ARBA" id="ARBA00000085"/>
    </source>
</evidence>
<keyword evidence="16" id="KW-0812">Transmembrane</keyword>
<evidence type="ECO:0000256" key="15">
    <source>
        <dbReference type="PROSITE-ProRule" id="PRU00169"/>
    </source>
</evidence>
<dbReference type="SMART" id="SM00388">
    <property type="entry name" value="HisKA"/>
    <property type="match status" value="1"/>
</dbReference>
<dbReference type="InterPro" id="IPR009057">
    <property type="entry name" value="Homeodomain-like_sf"/>
</dbReference>
<keyword evidence="5 15" id="KW-0597">Phosphoprotein</keyword>
<dbReference type="SUPFAM" id="SSF47384">
    <property type="entry name" value="Homodimeric domain of signal transducing histidine kinase"/>
    <property type="match status" value="1"/>
</dbReference>
<protein>
    <recommendedName>
        <fullName evidence="3">histidine kinase</fullName>
        <ecNumber evidence="3">2.7.13.3</ecNumber>
    </recommendedName>
</protein>
<dbReference type="InterPro" id="IPR011123">
    <property type="entry name" value="Y_Y_Y"/>
</dbReference>
<evidence type="ECO:0000256" key="2">
    <source>
        <dbReference type="ARBA" id="ARBA00004236"/>
    </source>
</evidence>
<evidence type="ECO:0000256" key="3">
    <source>
        <dbReference type="ARBA" id="ARBA00012438"/>
    </source>
</evidence>
<name>A0A1H4E417_9BACT</name>
<keyword evidence="22" id="KW-1185">Reference proteome</keyword>
<reference evidence="21 22" key="1">
    <citation type="submission" date="2016-10" db="EMBL/GenBank/DDBJ databases">
        <authorList>
            <person name="de Groot N.N."/>
        </authorList>
    </citation>
    <scope>NUCLEOTIDE SEQUENCE [LARGE SCALE GENOMIC DNA]</scope>
    <source>
        <strain evidence="21 22">DSM 25383</strain>
    </source>
</reference>
<dbReference type="Pfam" id="PF02518">
    <property type="entry name" value="HATPase_c"/>
    <property type="match status" value="1"/>
</dbReference>
<keyword evidence="7" id="KW-0547">Nucleotide-binding</keyword>
<dbReference type="Gene3D" id="2.130.10.10">
    <property type="entry name" value="YVTN repeat-like/Quinoprotein amine dehydrogenase"/>
    <property type="match status" value="3"/>
</dbReference>
<keyword evidence="10" id="KW-0902">Two-component regulatory system</keyword>
<keyword evidence="17" id="KW-0732">Signal</keyword>
<dbReference type="Gene3D" id="3.30.565.10">
    <property type="entry name" value="Histidine kinase-like ATPase, C-terminal domain"/>
    <property type="match status" value="1"/>
</dbReference>
<dbReference type="GO" id="GO:0003700">
    <property type="term" value="F:DNA-binding transcription factor activity"/>
    <property type="evidence" value="ECO:0007669"/>
    <property type="project" value="InterPro"/>
</dbReference>
<proteinExistence type="predicted"/>
<dbReference type="InterPro" id="IPR003661">
    <property type="entry name" value="HisK_dim/P_dom"/>
</dbReference>
<dbReference type="GO" id="GO:0005886">
    <property type="term" value="C:plasma membrane"/>
    <property type="evidence" value="ECO:0007669"/>
    <property type="project" value="UniProtKB-SubCell"/>
</dbReference>
<evidence type="ECO:0000256" key="9">
    <source>
        <dbReference type="ARBA" id="ARBA00022840"/>
    </source>
</evidence>
<dbReference type="PANTHER" id="PTHR43547:SF2">
    <property type="entry name" value="HYBRID SIGNAL TRANSDUCTION HISTIDINE KINASE C"/>
    <property type="match status" value="1"/>
</dbReference>
<evidence type="ECO:0000256" key="5">
    <source>
        <dbReference type="ARBA" id="ARBA00022553"/>
    </source>
</evidence>
<dbReference type="InterPro" id="IPR005467">
    <property type="entry name" value="His_kinase_dom"/>
</dbReference>
<evidence type="ECO:0000313" key="22">
    <source>
        <dbReference type="Proteomes" id="UP000183253"/>
    </source>
</evidence>
<dbReference type="OrthoDB" id="1933776at2"/>
<feature type="transmembrane region" description="Helical" evidence="16">
    <location>
        <begin position="788"/>
        <end position="811"/>
    </location>
</feature>
<dbReference type="STRING" id="1033731.SAMN05444145_106178"/>
<evidence type="ECO:0000259" key="18">
    <source>
        <dbReference type="PROSITE" id="PS01124"/>
    </source>
</evidence>
<feature type="domain" description="HTH araC/xylS-type" evidence="18">
    <location>
        <begin position="1246"/>
        <end position="1345"/>
    </location>
</feature>
<feature type="chain" id="PRO_5010377687" description="histidine kinase" evidence="17">
    <location>
        <begin position="28"/>
        <end position="1349"/>
    </location>
</feature>
<dbReference type="InterPro" id="IPR015943">
    <property type="entry name" value="WD40/YVTN_repeat-like_dom_sf"/>
</dbReference>
<evidence type="ECO:0000256" key="14">
    <source>
        <dbReference type="ARBA" id="ARBA00023163"/>
    </source>
</evidence>
<feature type="signal peptide" evidence="17">
    <location>
        <begin position="1"/>
        <end position="27"/>
    </location>
</feature>
<evidence type="ECO:0000259" key="19">
    <source>
        <dbReference type="PROSITE" id="PS50109"/>
    </source>
</evidence>
<keyword evidence="14" id="KW-0804">Transcription</keyword>
<dbReference type="SMART" id="SM00448">
    <property type="entry name" value="REC"/>
    <property type="match status" value="1"/>
</dbReference>
<dbReference type="InterPro" id="IPR011006">
    <property type="entry name" value="CheY-like_superfamily"/>
</dbReference>
<dbReference type="Pfam" id="PF00072">
    <property type="entry name" value="Response_reg"/>
    <property type="match status" value="1"/>
</dbReference>
<dbReference type="InterPro" id="IPR004358">
    <property type="entry name" value="Sig_transdc_His_kin-like_C"/>
</dbReference>
<dbReference type="GO" id="GO:0043565">
    <property type="term" value="F:sequence-specific DNA binding"/>
    <property type="evidence" value="ECO:0007669"/>
    <property type="project" value="InterPro"/>
</dbReference>
<accession>A0A1H4E417</accession>
<keyword evidence="12" id="KW-0238">DNA-binding</keyword>
<keyword evidence="9" id="KW-0067">ATP-binding</keyword>
<dbReference type="Gene3D" id="1.10.287.130">
    <property type="match status" value="1"/>
</dbReference>
<dbReference type="SMART" id="SM00342">
    <property type="entry name" value="HTH_ARAC"/>
    <property type="match status" value="1"/>
</dbReference>
<feature type="modified residue" description="4-aspartylphosphate" evidence="15">
    <location>
        <position position="1145"/>
    </location>
</feature>
<dbReference type="InterPro" id="IPR011110">
    <property type="entry name" value="Reg_prop"/>
</dbReference>
<dbReference type="PANTHER" id="PTHR43547">
    <property type="entry name" value="TWO-COMPONENT HISTIDINE KINASE"/>
    <property type="match status" value="1"/>
</dbReference>
<dbReference type="Proteomes" id="UP000183253">
    <property type="component" value="Unassembled WGS sequence"/>
</dbReference>
<dbReference type="FunFam" id="3.30.565.10:FF:000023">
    <property type="entry name" value="PAS domain-containing sensor histidine kinase"/>
    <property type="match status" value="1"/>
</dbReference>
<dbReference type="GO" id="GO:0005524">
    <property type="term" value="F:ATP binding"/>
    <property type="evidence" value="ECO:0007669"/>
    <property type="project" value="UniProtKB-KW"/>
</dbReference>
<keyword evidence="13 16" id="KW-0472">Membrane</keyword>
<keyword evidence="8" id="KW-0418">Kinase</keyword>
<evidence type="ECO:0000256" key="10">
    <source>
        <dbReference type="ARBA" id="ARBA00023012"/>
    </source>
</evidence>
<dbReference type="PROSITE" id="PS00041">
    <property type="entry name" value="HTH_ARAC_FAMILY_1"/>
    <property type="match status" value="1"/>
</dbReference>
<dbReference type="Pfam" id="PF07494">
    <property type="entry name" value="Reg_prop"/>
    <property type="match status" value="3"/>
</dbReference>
<evidence type="ECO:0000313" key="21">
    <source>
        <dbReference type="EMBL" id="SEA79804.1"/>
    </source>
</evidence>
<dbReference type="Gene3D" id="1.10.10.60">
    <property type="entry name" value="Homeodomain-like"/>
    <property type="match status" value="1"/>
</dbReference>
<evidence type="ECO:0000256" key="11">
    <source>
        <dbReference type="ARBA" id="ARBA00023015"/>
    </source>
</evidence>
<dbReference type="SUPFAM" id="SSF63829">
    <property type="entry name" value="Calcium-dependent phosphotriesterase"/>
    <property type="match status" value="3"/>
</dbReference>
<gene>
    <name evidence="21" type="ORF">SAMN05444145_106178</name>
</gene>
<keyword evidence="6" id="KW-0808">Transferase</keyword>
<dbReference type="InterPro" id="IPR013783">
    <property type="entry name" value="Ig-like_fold"/>
</dbReference>
<dbReference type="PRINTS" id="PR00344">
    <property type="entry name" value="BCTRLSENSOR"/>
</dbReference>
<dbReference type="InterPro" id="IPR003594">
    <property type="entry name" value="HATPase_dom"/>
</dbReference>
<evidence type="ECO:0000256" key="13">
    <source>
        <dbReference type="ARBA" id="ARBA00023136"/>
    </source>
</evidence>
<evidence type="ECO:0000256" key="12">
    <source>
        <dbReference type="ARBA" id="ARBA00023125"/>
    </source>
</evidence>
<dbReference type="PROSITE" id="PS50109">
    <property type="entry name" value="HIS_KIN"/>
    <property type="match status" value="1"/>
</dbReference>
<dbReference type="InterPro" id="IPR018062">
    <property type="entry name" value="HTH_AraC-typ_CS"/>
</dbReference>
<dbReference type="Gene3D" id="3.40.50.2300">
    <property type="match status" value="1"/>
</dbReference>
<dbReference type="SUPFAM" id="SSF46689">
    <property type="entry name" value="Homeodomain-like"/>
    <property type="match status" value="1"/>
</dbReference>
<dbReference type="GO" id="GO:0000155">
    <property type="term" value="F:phosphorelay sensor kinase activity"/>
    <property type="evidence" value="ECO:0007669"/>
    <property type="project" value="InterPro"/>
</dbReference>
<dbReference type="InterPro" id="IPR036097">
    <property type="entry name" value="HisK_dim/P_sf"/>
</dbReference>
<dbReference type="InterPro" id="IPR036890">
    <property type="entry name" value="HATPase_C_sf"/>
</dbReference>
<evidence type="ECO:0000256" key="6">
    <source>
        <dbReference type="ARBA" id="ARBA00022679"/>
    </source>
</evidence>
<evidence type="ECO:0000256" key="16">
    <source>
        <dbReference type="SAM" id="Phobius"/>
    </source>
</evidence>
<dbReference type="InterPro" id="IPR018060">
    <property type="entry name" value="HTH_AraC"/>
</dbReference>
<comment type="catalytic activity">
    <reaction evidence="1">
        <text>ATP + protein L-histidine = ADP + protein N-phospho-L-histidine.</text>
        <dbReference type="EC" id="2.7.13.3"/>
    </reaction>
</comment>
<dbReference type="Pfam" id="PF12833">
    <property type="entry name" value="HTH_18"/>
    <property type="match status" value="1"/>
</dbReference>
<evidence type="ECO:0000256" key="8">
    <source>
        <dbReference type="ARBA" id="ARBA00022777"/>
    </source>
</evidence>